<keyword evidence="1" id="KW-0732">Signal</keyword>
<evidence type="ECO:0008006" key="4">
    <source>
        <dbReference type="Google" id="ProtNLM"/>
    </source>
</evidence>
<comment type="caution">
    <text evidence="2">The sequence shown here is derived from an EMBL/GenBank/DDBJ whole genome shotgun (WGS) entry which is preliminary data.</text>
</comment>
<evidence type="ECO:0000313" key="3">
    <source>
        <dbReference type="Proteomes" id="UP000477285"/>
    </source>
</evidence>
<feature type="chain" id="PRO_5026930219" description="PepSY domain-containing protein" evidence="1">
    <location>
        <begin position="25"/>
        <end position="345"/>
    </location>
</feature>
<gene>
    <name evidence="2" type="ORF">GT728_19280</name>
</gene>
<proteinExistence type="predicted"/>
<dbReference type="AlphaFoldDB" id="A0A6L8T8W7"/>
<dbReference type="EMBL" id="WWVQ01000083">
    <property type="protein sequence ID" value="MZL35258.1"/>
    <property type="molecule type" value="Genomic_DNA"/>
</dbReference>
<evidence type="ECO:0000256" key="1">
    <source>
        <dbReference type="SAM" id="SignalP"/>
    </source>
</evidence>
<dbReference type="Proteomes" id="UP000477285">
    <property type="component" value="Unassembled WGS sequence"/>
</dbReference>
<feature type="signal peptide" evidence="1">
    <location>
        <begin position="1"/>
        <end position="24"/>
    </location>
</feature>
<dbReference type="RefSeq" id="WP_161234350.1">
    <property type="nucleotide sequence ID" value="NZ_WWVI01000085.1"/>
</dbReference>
<sequence length="345" mass="39148">MRKDIMISAICALPLIMLTQNAYAQTYEKESESGKVRFQCELEVPENWNGKEIPKFILESVHFVDSEKTYANFVEGKEILEHYNTPASDLYPEENYYVLADGTNVGIGMEFGVSTEKSAYYAQIGVTNTENMEKFTSATESIVNDQDAVQKVKETLENAGYAVENLVFQTSSLSADILREIENQYVAEGLLEESKRKPEWTNEDDVCIVYARQTVSGIPVYPELSVMAQALAYDTPESSPVVAVCSTRGIESLRVYGLYDFQEDGENVPLKGFDEIAATVETKYENLLDESTYTVTRAKFYERAYINEDQQYTAEPIWYLEINDNNSQKYVMLVNAETGKEIYLM</sequence>
<protein>
    <recommendedName>
        <fullName evidence="4">PepSY domain-containing protein</fullName>
    </recommendedName>
</protein>
<name>A0A6L8T8W7_9FIRM</name>
<accession>A0A6L8T8W7</accession>
<evidence type="ECO:0000313" key="2">
    <source>
        <dbReference type="EMBL" id="MZL35258.1"/>
    </source>
</evidence>
<organism evidence="2 3">
    <name type="scientific">Blautia wexlerae</name>
    <dbReference type="NCBI Taxonomy" id="418240"/>
    <lineage>
        <taxon>Bacteria</taxon>
        <taxon>Bacillati</taxon>
        <taxon>Bacillota</taxon>
        <taxon>Clostridia</taxon>
        <taxon>Lachnospirales</taxon>
        <taxon>Lachnospiraceae</taxon>
        <taxon>Blautia</taxon>
    </lineage>
</organism>
<reference evidence="2 3" key="1">
    <citation type="journal article" date="2019" name="Nat. Med.">
        <title>A library of human gut bacterial isolates paired with longitudinal multiomics data enables mechanistic microbiome research.</title>
        <authorList>
            <person name="Poyet M."/>
            <person name="Groussin M."/>
            <person name="Gibbons S.M."/>
            <person name="Avila-Pacheco J."/>
            <person name="Jiang X."/>
            <person name="Kearney S.M."/>
            <person name="Perrotta A.R."/>
            <person name="Berdy B."/>
            <person name="Zhao S."/>
            <person name="Lieberman T.D."/>
            <person name="Swanson P.K."/>
            <person name="Smith M."/>
            <person name="Roesemann S."/>
            <person name="Alexander J.E."/>
            <person name="Rich S.A."/>
            <person name="Livny J."/>
            <person name="Vlamakis H."/>
            <person name="Clish C."/>
            <person name="Bullock K."/>
            <person name="Deik A."/>
            <person name="Scott J."/>
            <person name="Pierce K.A."/>
            <person name="Xavier R.J."/>
            <person name="Alm E.J."/>
        </authorList>
    </citation>
    <scope>NUCLEOTIDE SEQUENCE [LARGE SCALE GENOMIC DNA]</scope>
    <source>
        <strain evidence="2 3">BIOML-A1</strain>
    </source>
</reference>